<dbReference type="InParanoid" id="I7MIW0"/>
<dbReference type="InterPro" id="IPR036322">
    <property type="entry name" value="WD40_repeat_dom_sf"/>
</dbReference>
<keyword evidence="3" id="KW-1185">Reference proteome</keyword>
<accession>I7MIW0</accession>
<protein>
    <submittedName>
        <fullName evidence="2">Uncharacterized protein</fullName>
    </submittedName>
</protein>
<dbReference type="GeneID" id="7826966"/>
<evidence type="ECO:0000313" key="2">
    <source>
        <dbReference type="EMBL" id="EAR95021.3"/>
    </source>
</evidence>
<dbReference type="SUPFAM" id="SSF50978">
    <property type="entry name" value="WD40 repeat-like"/>
    <property type="match status" value="2"/>
</dbReference>
<feature type="compositionally biased region" description="Acidic residues" evidence="1">
    <location>
        <begin position="785"/>
        <end position="805"/>
    </location>
</feature>
<evidence type="ECO:0000256" key="1">
    <source>
        <dbReference type="SAM" id="MobiDB-lite"/>
    </source>
</evidence>
<proteinExistence type="predicted"/>
<gene>
    <name evidence="2" type="ORF">TTHERM_00518530</name>
</gene>
<organism evidence="2 3">
    <name type="scientific">Tetrahymena thermophila (strain SB210)</name>
    <dbReference type="NCBI Taxonomy" id="312017"/>
    <lineage>
        <taxon>Eukaryota</taxon>
        <taxon>Sar</taxon>
        <taxon>Alveolata</taxon>
        <taxon>Ciliophora</taxon>
        <taxon>Intramacronucleata</taxon>
        <taxon>Oligohymenophorea</taxon>
        <taxon>Hymenostomatida</taxon>
        <taxon>Tetrahymenina</taxon>
        <taxon>Tetrahymenidae</taxon>
        <taxon>Tetrahymena</taxon>
    </lineage>
</organism>
<evidence type="ECO:0000313" key="3">
    <source>
        <dbReference type="Proteomes" id="UP000009168"/>
    </source>
</evidence>
<dbReference type="RefSeq" id="XP_001015266.3">
    <property type="nucleotide sequence ID" value="XM_001015266.3"/>
</dbReference>
<dbReference type="InterPro" id="IPR015943">
    <property type="entry name" value="WD40/YVTN_repeat-like_dom_sf"/>
</dbReference>
<feature type="region of interest" description="Disordered" evidence="1">
    <location>
        <begin position="785"/>
        <end position="819"/>
    </location>
</feature>
<dbReference type="OrthoDB" id="287385at2759"/>
<name>I7MIW0_TETTS</name>
<dbReference type="Proteomes" id="UP000009168">
    <property type="component" value="Unassembled WGS sequence"/>
</dbReference>
<sequence>MSSKAFEILDNLGCPRIVCGHPTQQVIATESGCSLLFCDLANDKKIKMHRHENNISDILISEKYLFSVDQGPKVSVLISDINTLKRIYQFYLPPHKLRGDKPTHSVLLAYSDKFQRIVLLENEYAGGYRITGWEFKQEKLVKLFFVADIETTYRCLSLQILENASDLIVVTAEQCMIKYWKIESKQAILTNRIHIKEEIGQVLSDNNYRIILALTKTGKIILLNSQGDYLDTIKGEKPFSCMAAFSTFCFFGTIFGSIQIFDLKKNQKINEIPYLQEIKDSLCLEKELDEVVEREDGLEANYNSFSGKSSSFNQSQISNVIEPITKKSSKSYLKLLQQGPPVIILRILNQGNMINITYADGLQLTYDVSSNKVISQQIGHYEKINQIEWDLESQSRFFSVGSEGYFAAWNLYQDRWVGKILDIHKTFDKEQQTLCSLSRKNHFIQLTGSQDSILSSQPKQTNNIFNKEPQQKIKLTSIVTNYSYKEIYIGDSKGYITTLDYETLQPTKKHKVCNFKIKKMKLCPQSSYLAVVLSTGMSILLDILNQFQLVLKIEDHIHSISPTNQKGYFRDIHCILDSSVTSNEEKIRQVTRLSNQVKISQNISQTLQQQQIQKMKQSSMNNSMIQDSLKKIKLQSSQTKFNAGSYFNQLNEQGGLKSNNWQSQGKSSYKKEDPNQFLVIATNTHNQMRLHSVQINVLDDSVTGMALMIYQTEGRITGCDIHPSREYILILDDIGFAYLYKIRSGELRGRIEVPQFSSNVSIDPSGLYFAINSYQQYPEYYISDTEEDNEENAEDGQDYQEEEAAAAENGPRNQNGQQTFKKAKEENFQVKKGSKNGSQALDKIQKSYMMREFGKIKDPHAIQKEVQRDINLYEQNAQSQLQIPNGNHQSQEIKPVKYFDAIESFLHSSKYVIKPKMVLLYELGTGKQAGFIQNLFNASTIKFSHNSEYLAVSSSFGALSLWGLNDDIAQNIQGVFQQMESSPTFWSNFPIYIQKNLVDVRQIKQNVKNIINLENLQAKRQRDQVSSQQNLRMLRNSLSNSISTNGQQNFRQENNHQRAVSQMNQRYSRKLKLHNQMQIDDINAQQSQLQKENSIDNLSPIHKTIKESSEQNQYIRSQNFERAYQKLTPKSNQLQQHSNKNEIQNSSKNNFFQFSNLIQPNKIDQNFIKRQINEQPMKIHPGIKVHPNISLQNIGIQSPNQKRQILQRQVFDNPPDIDDDVIPIQNPLIYNKNYTSSKNLIQGVSSKLLQQQMKTAYEQSSKSSSRPLTPLQENPMDQIAQFEFKLAKNKTNY</sequence>
<dbReference type="KEGG" id="tet:TTHERM_00518530"/>
<reference evidence="3" key="1">
    <citation type="journal article" date="2006" name="PLoS Biol.">
        <title>Macronuclear genome sequence of the ciliate Tetrahymena thermophila, a model eukaryote.</title>
        <authorList>
            <person name="Eisen J.A."/>
            <person name="Coyne R.S."/>
            <person name="Wu M."/>
            <person name="Wu D."/>
            <person name="Thiagarajan M."/>
            <person name="Wortman J.R."/>
            <person name="Badger J.H."/>
            <person name="Ren Q."/>
            <person name="Amedeo P."/>
            <person name="Jones K.M."/>
            <person name="Tallon L.J."/>
            <person name="Delcher A.L."/>
            <person name="Salzberg S.L."/>
            <person name="Silva J.C."/>
            <person name="Haas B.J."/>
            <person name="Majoros W.H."/>
            <person name="Farzad M."/>
            <person name="Carlton J.M."/>
            <person name="Smith R.K. Jr."/>
            <person name="Garg J."/>
            <person name="Pearlman R.E."/>
            <person name="Karrer K.M."/>
            <person name="Sun L."/>
            <person name="Manning G."/>
            <person name="Elde N.C."/>
            <person name="Turkewitz A.P."/>
            <person name="Asai D.J."/>
            <person name="Wilkes D.E."/>
            <person name="Wang Y."/>
            <person name="Cai H."/>
            <person name="Collins K."/>
            <person name="Stewart B.A."/>
            <person name="Lee S.R."/>
            <person name="Wilamowska K."/>
            <person name="Weinberg Z."/>
            <person name="Ruzzo W.L."/>
            <person name="Wloga D."/>
            <person name="Gaertig J."/>
            <person name="Frankel J."/>
            <person name="Tsao C.-C."/>
            <person name="Gorovsky M.A."/>
            <person name="Keeling P.J."/>
            <person name="Waller R.F."/>
            <person name="Patron N.J."/>
            <person name="Cherry J.M."/>
            <person name="Stover N.A."/>
            <person name="Krieger C.J."/>
            <person name="del Toro C."/>
            <person name="Ryder H.F."/>
            <person name="Williamson S.C."/>
            <person name="Barbeau R.A."/>
            <person name="Hamilton E.P."/>
            <person name="Orias E."/>
        </authorList>
    </citation>
    <scope>NUCLEOTIDE SEQUENCE [LARGE SCALE GENOMIC DNA]</scope>
    <source>
        <strain evidence="3">SB210</strain>
    </source>
</reference>
<dbReference type="EMBL" id="GG662708">
    <property type="protein sequence ID" value="EAR95021.3"/>
    <property type="molecule type" value="Genomic_DNA"/>
</dbReference>
<dbReference type="Gene3D" id="2.130.10.10">
    <property type="entry name" value="YVTN repeat-like/Quinoprotein amine dehydrogenase"/>
    <property type="match status" value="2"/>
</dbReference>